<evidence type="ECO:0000259" key="7">
    <source>
        <dbReference type="PROSITE" id="PS51745"/>
    </source>
</evidence>
<proteinExistence type="predicted"/>
<dbReference type="PANTHER" id="PTHR32002:SF62">
    <property type="entry name" value="PROTEIN NLP6-LIKE ISOFORM X1"/>
    <property type="match status" value="1"/>
</dbReference>
<keyword evidence="3" id="KW-0804">Transcription</keyword>
<dbReference type="PROSITE" id="PS51745">
    <property type="entry name" value="PB1"/>
    <property type="match status" value="1"/>
</dbReference>
<keyword evidence="4" id="KW-0539">Nucleus</keyword>
<feature type="domain" description="PB1" evidence="7">
    <location>
        <begin position="564"/>
        <end position="636"/>
    </location>
</feature>
<dbReference type="Proteomes" id="UP000077755">
    <property type="component" value="Chromosome 9"/>
</dbReference>
<dbReference type="SMART" id="SM00666">
    <property type="entry name" value="PB1"/>
    <property type="match status" value="1"/>
</dbReference>
<keyword evidence="10" id="KW-1185">Reference proteome</keyword>
<reference evidence="9" key="2">
    <citation type="submission" date="2022-03" db="EMBL/GenBank/DDBJ databases">
        <title>Draft title - Genomic analysis of global carrot germplasm unveils the trajectory of domestication and the origin of high carotenoid orange carrot.</title>
        <authorList>
            <person name="Iorizzo M."/>
            <person name="Ellison S."/>
            <person name="Senalik D."/>
            <person name="Macko-Podgorni A."/>
            <person name="Grzebelus D."/>
            <person name="Bostan H."/>
            <person name="Rolling W."/>
            <person name="Curaba J."/>
            <person name="Simon P."/>
        </authorList>
    </citation>
    <scope>NUCLEOTIDE SEQUENCE</scope>
    <source>
        <tissue evidence="9">Leaf</tissue>
    </source>
</reference>
<dbReference type="Pfam" id="PF00564">
    <property type="entry name" value="PB1"/>
    <property type="match status" value="1"/>
</dbReference>
<dbReference type="InterPro" id="IPR055081">
    <property type="entry name" value="NLP1-9_GAF"/>
</dbReference>
<keyword evidence="2" id="KW-0238">DNA-binding</keyword>
<dbReference type="Gene3D" id="3.10.20.90">
    <property type="entry name" value="Phosphatidylinositol 3-kinase Catalytic Subunit, Chain A, domain 1"/>
    <property type="match status" value="1"/>
</dbReference>
<feature type="region of interest" description="Disordered" evidence="5">
    <location>
        <begin position="284"/>
        <end position="305"/>
    </location>
</feature>
<protein>
    <recommendedName>
        <fullName evidence="11">PB1 domain-containing protein</fullName>
    </recommendedName>
</protein>
<dbReference type="GO" id="GO:0003677">
    <property type="term" value="F:DNA binding"/>
    <property type="evidence" value="ECO:0007669"/>
    <property type="project" value="UniProtKB-KW"/>
</dbReference>
<feature type="domain" description="RWP-RK" evidence="6">
    <location>
        <begin position="469"/>
        <end position="553"/>
    </location>
</feature>
<dbReference type="InterPro" id="IPR045012">
    <property type="entry name" value="NLP"/>
</dbReference>
<dbReference type="PROSITE" id="PS51519">
    <property type="entry name" value="RWP_RK"/>
    <property type="match status" value="1"/>
</dbReference>
<dbReference type="STRING" id="79200.A0A175YKJ8"/>
<accession>A0A175YKJ8</accession>
<evidence type="ECO:0000313" key="8">
    <source>
        <dbReference type="EMBL" id="KZM83372.1"/>
    </source>
</evidence>
<evidence type="ECO:0008006" key="11">
    <source>
        <dbReference type="Google" id="ProtNLM"/>
    </source>
</evidence>
<dbReference type="PANTHER" id="PTHR32002">
    <property type="entry name" value="PROTEIN NLP8"/>
    <property type="match status" value="1"/>
</dbReference>
<dbReference type="Pfam" id="PF22922">
    <property type="entry name" value="GAF_NLP"/>
    <property type="match status" value="1"/>
</dbReference>
<evidence type="ECO:0000313" key="10">
    <source>
        <dbReference type="Proteomes" id="UP000077755"/>
    </source>
</evidence>
<evidence type="ECO:0000256" key="5">
    <source>
        <dbReference type="SAM" id="MobiDB-lite"/>
    </source>
</evidence>
<evidence type="ECO:0000259" key="6">
    <source>
        <dbReference type="PROSITE" id="PS51519"/>
    </source>
</evidence>
<evidence type="ECO:0000256" key="3">
    <source>
        <dbReference type="ARBA" id="ARBA00023163"/>
    </source>
</evidence>
<evidence type="ECO:0000256" key="1">
    <source>
        <dbReference type="ARBA" id="ARBA00023015"/>
    </source>
</evidence>
<evidence type="ECO:0000256" key="4">
    <source>
        <dbReference type="ARBA" id="ARBA00023242"/>
    </source>
</evidence>
<reference evidence="8" key="1">
    <citation type="journal article" date="2016" name="Nat. Genet.">
        <title>A high-quality carrot genome assembly provides new insights into carotenoid accumulation and asterid genome evolution.</title>
        <authorList>
            <person name="Iorizzo M."/>
            <person name="Ellison S."/>
            <person name="Senalik D."/>
            <person name="Zeng P."/>
            <person name="Satapoomin P."/>
            <person name="Huang J."/>
            <person name="Bowman M."/>
            <person name="Iovene M."/>
            <person name="Sanseverino W."/>
            <person name="Cavagnaro P."/>
            <person name="Yildiz M."/>
            <person name="Macko-Podgorni A."/>
            <person name="Moranska E."/>
            <person name="Grzebelus E."/>
            <person name="Grzebelus D."/>
            <person name="Ashrafi H."/>
            <person name="Zheng Z."/>
            <person name="Cheng S."/>
            <person name="Spooner D."/>
            <person name="Van Deynze A."/>
            <person name="Simon P."/>
        </authorList>
    </citation>
    <scope>NUCLEOTIDE SEQUENCE [LARGE SCALE GENOMIC DNA]</scope>
    <source>
        <tissue evidence="8">Leaf</tissue>
    </source>
</reference>
<name>A0A175YKJ8_DAUCS</name>
<dbReference type="AlphaFoldDB" id="A0A175YKJ8"/>
<evidence type="ECO:0000256" key="2">
    <source>
        <dbReference type="ARBA" id="ARBA00023125"/>
    </source>
</evidence>
<dbReference type="SUPFAM" id="SSF54277">
    <property type="entry name" value="CAD &amp; PB1 domains"/>
    <property type="match status" value="1"/>
</dbReference>
<dbReference type="OrthoDB" id="1594986at2759"/>
<dbReference type="Gramene" id="KZM83372">
    <property type="protein sequence ID" value="KZM83372"/>
    <property type="gene ID" value="DCAR_030941"/>
</dbReference>
<evidence type="ECO:0000313" key="9">
    <source>
        <dbReference type="EMBL" id="WOH16347.1"/>
    </source>
</evidence>
<feature type="compositionally biased region" description="Acidic residues" evidence="5">
    <location>
        <begin position="285"/>
        <end position="305"/>
    </location>
</feature>
<dbReference type="GO" id="GO:0003700">
    <property type="term" value="F:DNA-binding transcription factor activity"/>
    <property type="evidence" value="ECO:0007669"/>
    <property type="project" value="InterPro"/>
</dbReference>
<gene>
    <name evidence="8" type="ORF">DCAR_030941</name>
    <name evidence="9" type="ORF">DCAR_0935898</name>
</gene>
<sequence length="650" mass="75034">MGEEIEIRRDVELVNSQGLRHSLVLFWKASWKEDHYELTIDANRSRMIGCDEEDTTTLLPYQTRFAKSVISLYDGEEEYPKGVIERVYENGRPEISPDIKYYSEEEYPHREFALSCGIRASFCFPLNFEHGVMEIVSTRNQDVGTLETFCKSLEHLSGFRYNFRDHEDCRNSVLEVVLEAVCQRFDLPLTQYWYDDDDDYNLLRQFGDGNSEVLASWFQFKDVYLHMRFHCLLGYSNESARAFFCNNISALSITDYPLAHYARNCGSIACFTINLFSLLEKEEIKEEEEEGEEKEIEGEEKEIEEKEIEEEIEEEIEAYALQFFLPSQEMDNEYPQNLLNPIWTIVKESLANFKLDARERENLEKVLSVKVINSSSTQTEPASFELGQPQSSLPHCDGSELTPTLKMFEKGPAQNSNSNSYEEAAVVETSILNEASQPRRSEEYFKTKGKTMAPERVDTHVEVSPDEDVEPVTPASKRLKKSKIPCTLENISKHFGRPIKDAAESFGLSVSTFKRRCRDVGIEWWESRTNHKTDGKSGVKNCSLDTSSLPNRRVVIHSSQDLNMMSVKITHEANTIRFELPSSFEELENIVIKKLHLDRKSFSLKYQDDEDDWVDMTCDEDVRECVKVWGSFKKPTIKMKLGPPINSYPG</sequence>
<dbReference type="EMBL" id="CP093351">
    <property type="protein sequence ID" value="WOH16347.1"/>
    <property type="molecule type" value="Genomic_DNA"/>
</dbReference>
<organism evidence="8">
    <name type="scientific">Daucus carota subsp. sativus</name>
    <name type="common">Carrot</name>
    <dbReference type="NCBI Taxonomy" id="79200"/>
    <lineage>
        <taxon>Eukaryota</taxon>
        <taxon>Viridiplantae</taxon>
        <taxon>Streptophyta</taxon>
        <taxon>Embryophyta</taxon>
        <taxon>Tracheophyta</taxon>
        <taxon>Spermatophyta</taxon>
        <taxon>Magnoliopsida</taxon>
        <taxon>eudicotyledons</taxon>
        <taxon>Gunneridae</taxon>
        <taxon>Pentapetalae</taxon>
        <taxon>asterids</taxon>
        <taxon>campanulids</taxon>
        <taxon>Apiales</taxon>
        <taxon>Apiaceae</taxon>
        <taxon>Apioideae</taxon>
        <taxon>Scandiceae</taxon>
        <taxon>Daucinae</taxon>
        <taxon>Daucus</taxon>
        <taxon>Daucus sect. Daucus</taxon>
    </lineage>
</organism>
<dbReference type="InterPro" id="IPR000270">
    <property type="entry name" value="PB1_dom"/>
</dbReference>
<dbReference type="InterPro" id="IPR053793">
    <property type="entry name" value="PB1-like"/>
</dbReference>
<keyword evidence="1" id="KW-0805">Transcription regulation</keyword>
<dbReference type="Pfam" id="PF02042">
    <property type="entry name" value="RWP-RK"/>
    <property type="match status" value="1"/>
</dbReference>
<dbReference type="InterPro" id="IPR003035">
    <property type="entry name" value="RWP-RK_dom"/>
</dbReference>
<dbReference type="EMBL" id="LNRQ01000009">
    <property type="protein sequence ID" value="KZM83372.1"/>
    <property type="molecule type" value="Genomic_DNA"/>
</dbReference>